<dbReference type="AlphaFoldDB" id="I3X5P2"/>
<organism evidence="1 2">
    <name type="scientific">Sinorhizobium fredii (strain USDA 257)</name>
    <dbReference type="NCBI Taxonomy" id="1185652"/>
    <lineage>
        <taxon>Bacteria</taxon>
        <taxon>Pseudomonadati</taxon>
        <taxon>Pseudomonadota</taxon>
        <taxon>Alphaproteobacteria</taxon>
        <taxon>Hyphomicrobiales</taxon>
        <taxon>Rhizobiaceae</taxon>
        <taxon>Sinorhizobium/Ensifer group</taxon>
        <taxon>Sinorhizobium</taxon>
    </lineage>
</organism>
<evidence type="ECO:0000313" key="1">
    <source>
        <dbReference type="EMBL" id="AFL51198.1"/>
    </source>
</evidence>
<accession>I3X5P2</accession>
<name>I3X5P2_SINF2</name>
<dbReference type="KEGG" id="sfd:USDA257_c26240"/>
<evidence type="ECO:0000313" key="2">
    <source>
        <dbReference type="Proteomes" id="UP000006180"/>
    </source>
</evidence>
<reference evidence="1 2" key="1">
    <citation type="journal article" date="2012" name="J. Bacteriol.">
        <title>Complete genome sequence of the broad-host-range strain Sinorhizobium fredii USDA257.</title>
        <authorList>
            <person name="Schuldes J."/>
            <person name="Rodriguez Orbegoso M."/>
            <person name="Schmeisser C."/>
            <person name="Krishnan H.B."/>
            <person name="Daniel R."/>
            <person name="Streit W.R."/>
        </authorList>
    </citation>
    <scope>NUCLEOTIDE SEQUENCE [LARGE SCALE GENOMIC DNA]</scope>
    <source>
        <strain evidence="1 2">USDA 257</strain>
    </source>
</reference>
<dbReference type="Proteomes" id="UP000006180">
    <property type="component" value="Chromosome"/>
</dbReference>
<dbReference type="STRING" id="1185652.USDA257_c26240"/>
<sequence length="42" mass="4419">MSGRWDSHFIASDICTSDGVVLPGTIRGISNFQSAPARLPGT</sequence>
<dbReference type="PATRIC" id="fig|1185652.3.peg.2718"/>
<gene>
    <name evidence="1" type="ORF">USDA257_c26240</name>
</gene>
<protein>
    <submittedName>
        <fullName evidence="1">Uncharacterized protein</fullName>
    </submittedName>
</protein>
<proteinExistence type="predicted"/>
<dbReference type="HOGENOM" id="CLU_3257894_0_0_5"/>
<dbReference type="EMBL" id="CP003563">
    <property type="protein sequence ID" value="AFL51198.1"/>
    <property type="molecule type" value="Genomic_DNA"/>
</dbReference>